<comment type="catalytic activity">
    <reaction evidence="1">
        <text>a myo-inositol phosphate + H2O = myo-inositol + phosphate</text>
        <dbReference type="Rhea" id="RHEA:24056"/>
        <dbReference type="ChEBI" id="CHEBI:15377"/>
        <dbReference type="ChEBI" id="CHEBI:17268"/>
        <dbReference type="ChEBI" id="CHEBI:43474"/>
        <dbReference type="ChEBI" id="CHEBI:84139"/>
        <dbReference type="EC" id="3.1.3.25"/>
    </reaction>
</comment>
<feature type="binding site" evidence="6">
    <location>
        <position position="91"/>
    </location>
    <ligand>
        <name>Mg(2+)</name>
        <dbReference type="ChEBI" id="CHEBI:18420"/>
        <label>1</label>
        <note>catalytic</note>
    </ligand>
</feature>
<evidence type="ECO:0000313" key="8">
    <source>
        <dbReference type="Proteomes" id="UP000444960"/>
    </source>
</evidence>
<dbReference type="PANTHER" id="PTHR20854:SF4">
    <property type="entry name" value="INOSITOL-1-MONOPHOSPHATASE-RELATED"/>
    <property type="match status" value="1"/>
</dbReference>
<feature type="binding site" evidence="6">
    <location>
        <position position="73"/>
    </location>
    <ligand>
        <name>Mg(2+)</name>
        <dbReference type="ChEBI" id="CHEBI:18420"/>
        <label>1</label>
        <note>catalytic</note>
    </ligand>
</feature>
<dbReference type="Pfam" id="PF00459">
    <property type="entry name" value="Inositol_P"/>
    <property type="match status" value="1"/>
</dbReference>
<dbReference type="PRINTS" id="PR00377">
    <property type="entry name" value="IMPHPHTASES"/>
</dbReference>
<evidence type="ECO:0000256" key="6">
    <source>
        <dbReference type="PIRSR" id="PIRSR600760-2"/>
    </source>
</evidence>
<evidence type="ECO:0000256" key="2">
    <source>
        <dbReference type="ARBA" id="ARBA00013106"/>
    </source>
</evidence>
<accession>A0A7I9VD51</accession>
<dbReference type="Gene3D" id="3.40.190.80">
    <property type="match status" value="1"/>
</dbReference>
<gene>
    <name evidence="7" type="primary">impA</name>
    <name evidence="7" type="ORF">nbrc107696_37250</name>
</gene>
<dbReference type="Proteomes" id="UP000444960">
    <property type="component" value="Unassembled WGS sequence"/>
</dbReference>
<keyword evidence="3 6" id="KW-0479">Metal-binding</keyword>
<dbReference type="RefSeq" id="WP_186349809.1">
    <property type="nucleotide sequence ID" value="NZ_BJOV01000005.1"/>
</dbReference>
<feature type="binding site" evidence="6">
    <location>
        <position position="220"/>
    </location>
    <ligand>
        <name>Mg(2+)</name>
        <dbReference type="ChEBI" id="CHEBI:18420"/>
        <label>2</label>
    </ligand>
</feature>
<dbReference type="PANTHER" id="PTHR20854">
    <property type="entry name" value="INOSITOL MONOPHOSPHATASE"/>
    <property type="match status" value="1"/>
</dbReference>
<dbReference type="GO" id="GO:0046854">
    <property type="term" value="P:phosphatidylinositol phosphate biosynthetic process"/>
    <property type="evidence" value="ECO:0007669"/>
    <property type="project" value="InterPro"/>
</dbReference>
<feature type="binding site" evidence="6">
    <location>
        <position position="92"/>
    </location>
    <ligand>
        <name>Mg(2+)</name>
        <dbReference type="ChEBI" id="CHEBI:18420"/>
        <label>1</label>
        <note>catalytic</note>
    </ligand>
</feature>
<proteinExistence type="predicted"/>
<evidence type="ECO:0000313" key="7">
    <source>
        <dbReference type="EMBL" id="GEE03279.1"/>
    </source>
</evidence>
<dbReference type="EC" id="3.1.3.25" evidence="2"/>
<dbReference type="GO" id="GO:0006020">
    <property type="term" value="P:inositol metabolic process"/>
    <property type="evidence" value="ECO:0007669"/>
    <property type="project" value="TreeGrafter"/>
</dbReference>
<protein>
    <recommendedName>
        <fullName evidence="2">inositol-phosphate phosphatase</fullName>
        <ecNumber evidence="2">3.1.3.25</ecNumber>
    </recommendedName>
</protein>
<evidence type="ECO:0000256" key="4">
    <source>
        <dbReference type="ARBA" id="ARBA00022801"/>
    </source>
</evidence>
<evidence type="ECO:0000256" key="3">
    <source>
        <dbReference type="ARBA" id="ARBA00022723"/>
    </source>
</evidence>
<comment type="caution">
    <text evidence="7">The sequence shown here is derived from an EMBL/GenBank/DDBJ whole genome shotgun (WGS) entry which is preliminary data.</text>
</comment>
<dbReference type="Gene3D" id="3.30.540.10">
    <property type="entry name" value="Fructose-1,6-Bisphosphatase, subunit A, domain 1"/>
    <property type="match status" value="1"/>
</dbReference>
<keyword evidence="8" id="KW-1185">Reference proteome</keyword>
<evidence type="ECO:0000256" key="5">
    <source>
        <dbReference type="ARBA" id="ARBA00022842"/>
    </source>
</evidence>
<reference evidence="8" key="1">
    <citation type="submission" date="2019-06" db="EMBL/GenBank/DDBJ databases">
        <title>Gordonia isolated from sludge of a wastewater treatment plant.</title>
        <authorList>
            <person name="Tamura T."/>
            <person name="Aoyama K."/>
            <person name="Kang Y."/>
            <person name="Saito S."/>
            <person name="Akiyama N."/>
            <person name="Yazawa K."/>
            <person name="Gonoi T."/>
            <person name="Mikami Y."/>
        </authorList>
    </citation>
    <scope>NUCLEOTIDE SEQUENCE [LARGE SCALE GENOMIC DNA]</scope>
    <source>
        <strain evidence="8">NBRC 107696</strain>
    </source>
</reference>
<dbReference type="CDD" id="cd01637">
    <property type="entry name" value="IMPase_like"/>
    <property type="match status" value="1"/>
</dbReference>
<sequence>MTVGVPADLDPQRLLSVAEGVLDSVTSTFVDGLGASSAVSKVGDDFATHVDLSLERRIGSELQELTGIEVHGEEFGGPPSEQGTVWILDPIDGTYNYSVGLPVAAMLLSLAVEGEPLLGVTRLPLLNQSFAGVVGESFTVNGVPGRPLDETPLSSAVIGVGSFNAKAGGRYSGAARADLYRLLSHRARRLRMTGSTGTDLAYVAGGIFGGAVSFSRHAWDNAAGVALIRAAGGVATDVHGHPWRVGSRSMVAGNRRLHEELLTVVAESGVPDRRGNESKVEL</sequence>
<evidence type="ECO:0000256" key="1">
    <source>
        <dbReference type="ARBA" id="ARBA00001033"/>
    </source>
</evidence>
<keyword evidence="4" id="KW-0378">Hydrolase</keyword>
<dbReference type="SUPFAM" id="SSF56655">
    <property type="entry name" value="Carbohydrate phosphatase"/>
    <property type="match status" value="1"/>
</dbReference>
<dbReference type="PROSITE" id="PS00630">
    <property type="entry name" value="IMP_2"/>
    <property type="match status" value="1"/>
</dbReference>
<keyword evidence="5 6" id="KW-0460">Magnesium</keyword>
<dbReference type="InterPro" id="IPR000760">
    <property type="entry name" value="Inositol_monophosphatase-like"/>
</dbReference>
<dbReference type="GO" id="GO:0007165">
    <property type="term" value="P:signal transduction"/>
    <property type="evidence" value="ECO:0007669"/>
    <property type="project" value="TreeGrafter"/>
</dbReference>
<name>A0A7I9VD51_9ACTN</name>
<dbReference type="PROSITE" id="PS00629">
    <property type="entry name" value="IMP_1"/>
    <property type="match status" value="1"/>
</dbReference>
<organism evidence="7 8">
    <name type="scientific">Gordonia spumicola</name>
    <dbReference type="NCBI Taxonomy" id="589161"/>
    <lineage>
        <taxon>Bacteria</taxon>
        <taxon>Bacillati</taxon>
        <taxon>Actinomycetota</taxon>
        <taxon>Actinomycetes</taxon>
        <taxon>Mycobacteriales</taxon>
        <taxon>Gordoniaceae</taxon>
        <taxon>Gordonia</taxon>
    </lineage>
</organism>
<feature type="binding site" evidence="6">
    <location>
        <position position="89"/>
    </location>
    <ligand>
        <name>Mg(2+)</name>
        <dbReference type="ChEBI" id="CHEBI:18420"/>
        <label>1</label>
        <note>catalytic</note>
    </ligand>
</feature>
<dbReference type="AlphaFoldDB" id="A0A7I9VD51"/>
<dbReference type="InterPro" id="IPR020550">
    <property type="entry name" value="Inositol_monophosphatase_CS"/>
</dbReference>
<comment type="cofactor">
    <cofactor evidence="6">
        <name>Mg(2+)</name>
        <dbReference type="ChEBI" id="CHEBI:18420"/>
    </cofactor>
</comment>
<dbReference type="GO" id="GO:0008934">
    <property type="term" value="F:inositol monophosphate 1-phosphatase activity"/>
    <property type="evidence" value="ECO:0007669"/>
    <property type="project" value="TreeGrafter"/>
</dbReference>
<dbReference type="EMBL" id="BJOV01000005">
    <property type="protein sequence ID" value="GEE03279.1"/>
    <property type="molecule type" value="Genomic_DNA"/>
</dbReference>
<dbReference type="GO" id="GO:0046872">
    <property type="term" value="F:metal ion binding"/>
    <property type="evidence" value="ECO:0007669"/>
    <property type="project" value="UniProtKB-KW"/>
</dbReference>
<dbReference type="InterPro" id="IPR020583">
    <property type="entry name" value="Inositol_monoP_metal-BS"/>
</dbReference>